<accession>A0A2U3QL82</accession>
<dbReference type="PANTHER" id="PTHR30024">
    <property type="entry name" value="ALIPHATIC SULFONATES-BINDING PROTEIN-RELATED"/>
    <property type="match status" value="1"/>
</dbReference>
<dbReference type="Proteomes" id="UP000245125">
    <property type="component" value="Unassembled WGS sequence"/>
</dbReference>
<keyword evidence="2" id="KW-1185">Reference proteome</keyword>
<organism evidence="1 2">
    <name type="scientific">Candidatus Sulfobium mesophilum</name>
    <dbReference type="NCBI Taxonomy" id="2016548"/>
    <lineage>
        <taxon>Bacteria</taxon>
        <taxon>Pseudomonadati</taxon>
        <taxon>Nitrospirota</taxon>
        <taxon>Nitrospiria</taxon>
        <taxon>Nitrospirales</taxon>
        <taxon>Nitrospiraceae</taxon>
        <taxon>Candidatus Sulfobium</taxon>
    </lineage>
</organism>
<evidence type="ECO:0000313" key="1">
    <source>
        <dbReference type="EMBL" id="SPQ02163.1"/>
    </source>
</evidence>
<sequence length="314" mass="34427">MEKIRIGHLSTFYHTALVLMAREETAGELGVPVEWRLFGTGPAIVKAFEKGELDLAYIGLPPAIIGIDKGVDIVCIAGGHIEGTVLSAKNHYRGSPEVPDLGEILRQFTGMSIGVPGNGSIHDVILREYLEKSGLEKDIEVANFAWSDILLEAVVKDKVAAAVGTPALAVSVNRYAGGKILYPPSQLWPYNPSYGILAARDFLVSEKETAEKFLILHEEASSFLRSNAPEAARLISGYVGFVDEEFVLDTLKVSPKYCSMITAEYVASTMEFVKALRRLGYITREMSEGEIFDFALIRAIHPEPAHYEQGLCYS</sequence>
<dbReference type="AlphaFoldDB" id="A0A2U3QL82"/>
<dbReference type="Gene3D" id="3.40.190.10">
    <property type="entry name" value="Periplasmic binding protein-like II"/>
    <property type="match status" value="2"/>
</dbReference>
<dbReference type="Pfam" id="PF13379">
    <property type="entry name" value="NMT1_2"/>
    <property type="match status" value="1"/>
</dbReference>
<gene>
    <name evidence="1" type="ORF">NBG4_950009</name>
</gene>
<dbReference type="OrthoDB" id="9814375at2"/>
<proteinExistence type="predicted"/>
<dbReference type="EMBL" id="OUUY01000147">
    <property type="protein sequence ID" value="SPQ02163.1"/>
    <property type="molecule type" value="Genomic_DNA"/>
</dbReference>
<evidence type="ECO:0000313" key="2">
    <source>
        <dbReference type="Proteomes" id="UP000245125"/>
    </source>
</evidence>
<reference evidence="2" key="1">
    <citation type="submission" date="2018-03" db="EMBL/GenBank/DDBJ databases">
        <authorList>
            <person name="Zecchin S."/>
        </authorList>
    </citation>
    <scope>NUCLEOTIDE SEQUENCE [LARGE SCALE GENOMIC DNA]</scope>
</reference>
<protein>
    <submittedName>
        <fullName evidence="1">ABC-type nitrate/sulfonate/bicarbonate transport system, periplasmic component</fullName>
    </submittedName>
</protein>
<dbReference type="SUPFAM" id="SSF53850">
    <property type="entry name" value="Periplasmic binding protein-like II"/>
    <property type="match status" value="1"/>
</dbReference>
<name>A0A2U3QL82_9BACT</name>